<dbReference type="RefSeq" id="WP_081792508.1">
    <property type="nucleotide sequence ID" value="NZ_BAWF01000041.1"/>
</dbReference>
<feature type="transmembrane region" description="Helical" evidence="10">
    <location>
        <begin position="7"/>
        <end position="31"/>
    </location>
</feature>
<evidence type="ECO:0000256" key="1">
    <source>
        <dbReference type="ARBA" id="ARBA00004429"/>
    </source>
</evidence>
<dbReference type="GO" id="GO:0022857">
    <property type="term" value="F:transmembrane transporter activity"/>
    <property type="evidence" value="ECO:0007669"/>
    <property type="project" value="InterPro"/>
</dbReference>
<comment type="subcellular location">
    <subcellularLocation>
        <location evidence="1">Cell inner membrane</location>
        <topology evidence="1">Multi-pass membrane protein</topology>
    </subcellularLocation>
</comment>
<dbReference type="InterPro" id="IPR020846">
    <property type="entry name" value="MFS_dom"/>
</dbReference>
<keyword evidence="5 10" id="KW-1133">Transmembrane helix</keyword>
<gene>
    <name evidence="12" type="ORF">RW1_041_00400</name>
</gene>
<feature type="transmembrane region" description="Helical" evidence="10">
    <location>
        <begin position="144"/>
        <end position="164"/>
    </location>
</feature>
<feature type="transmembrane region" description="Helical" evidence="10">
    <location>
        <begin position="264"/>
        <end position="283"/>
    </location>
</feature>
<feature type="transmembrane region" description="Helical" evidence="10">
    <location>
        <begin position="226"/>
        <end position="244"/>
    </location>
</feature>
<evidence type="ECO:0000256" key="4">
    <source>
        <dbReference type="ARBA" id="ARBA00022692"/>
    </source>
</evidence>
<evidence type="ECO:0000259" key="11">
    <source>
        <dbReference type="PROSITE" id="PS50850"/>
    </source>
</evidence>
<evidence type="ECO:0000256" key="6">
    <source>
        <dbReference type="ARBA" id="ARBA00023136"/>
    </source>
</evidence>
<dbReference type="InterPro" id="IPR036259">
    <property type="entry name" value="MFS_trans_sf"/>
</dbReference>
<dbReference type="Pfam" id="PF07690">
    <property type="entry name" value="MFS_1"/>
    <property type="match status" value="1"/>
</dbReference>
<organism evidence="12 13">
    <name type="scientific">Rhodococcus wratislaviensis NBRC 100605</name>
    <dbReference type="NCBI Taxonomy" id="1219028"/>
    <lineage>
        <taxon>Bacteria</taxon>
        <taxon>Bacillati</taxon>
        <taxon>Actinomycetota</taxon>
        <taxon>Actinomycetes</taxon>
        <taxon>Mycobacteriales</taxon>
        <taxon>Nocardiaceae</taxon>
        <taxon>Rhodococcus</taxon>
    </lineage>
</organism>
<dbReference type="SUPFAM" id="SSF103473">
    <property type="entry name" value="MFS general substrate transporter"/>
    <property type="match status" value="1"/>
</dbReference>
<feature type="domain" description="Major facilitator superfamily (MFS) profile" evidence="11">
    <location>
        <begin position="1"/>
        <end position="407"/>
    </location>
</feature>
<feature type="transmembrane region" description="Helical" evidence="10">
    <location>
        <begin position="37"/>
        <end position="62"/>
    </location>
</feature>
<feature type="transmembrane region" description="Helical" evidence="10">
    <location>
        <begin position="170"/>
        <end position="188"/>
    </location>
</feature>
<feature type="compositionally biased region" description="Basic and acidic residues" evidence="9">
    <location>
        <begin position="430"/>
        <end position="445"/>
    </location>
</feature>
<feature type="transmembrane region" description="Helical" evidence="10">
    <location>
        <begin position="380"/>
        <end position="402"/>
    </location>
</feature>
<dbReference type="PROSITE" id="PS50850">
    <property type="entry name" value="MFS"/>
    <property type="match status" value="1"/>
</dbReference>
<protein>
    <recommendedName>
        <fullName evidence="8">Multidrug efflux pump Tap</fullName>
    </recommendedName>
</protein>
<dbReference type="Proteomes" id="UP000019491">
    <property type="component" value="Unassembled WGS sequence"/>
</dbReference>
<dbReference type="PANTHER" id="PTHR23513:SF9">
    <property type="entry name" value="ENTEROBACTIN EXPORTER ENTS"/>
    <property type="match status" value="1"/>
</dbReference>
<evidence type="ECO:0000256" key="5">
    <source>
        <dbReference type="ARBA" id="ARBA00022989"/>
    </source>
</evidence>
<keyword evidence="2" id="KW-0813">Transport</keyword>
<keyword evidence="3" id="KW-1003">Cell membrane</keyword>
<evidence type="ECO:0000256" key="8">
    <source>
        <dbReference type="ARBA" id="ARBA00040914"/>
    </source>
</evidence>
<name>X0R948_RHOWR</name>
<keyword evidence="6 10" id="KW-0472">Membrane</keyword>
<feature type="transmembrane region" description="Helical" evidence="10">
    <location>
        <begin position="317"/>
        <end position="339"/>
    </location>
</feature>
<evidence type="ECO:0000256" key="3">
    <source>
        <dbReference type="ARBA" id="ARBA00022475"/>
    </source>
</evidence>
<dbReference type="GO" id="GO:0005886">
    <property type="term" value="C:plasma membrane"/>
    <property type="evidence" value="ECO:0007669"/>
    <property type="project" value="UniProtKB-SubCell"/>
</dbReference>
<evidence type="ECO:0000256" key="9">
    <source>
        <dbReference type="SAM" id="MobiDB-lite"/>
    </source>
</evidence>
<evidence type="ECO:0000256" key="2">
    <source>
        <dbReference type="ARBA" id="ARBA00022448"/>
    </source>
</evidence>
<accession>X0R948</accession>
<keyword evidence="4 10" id="KW-0812">Transmembrane</keyword>
<dbReference type="AlphaFoldDB" id="X0R948"/>
<sequence length="453" mass="45351">MRRGAALYFASYGLSLLGKGIAGVVLPLLVLDRTGDVLAAGILATVTTAASAAAGLFSGLLVDRIDRRTVSIVSDLLSAVSVAALPLVDAAWGLNMAWFLTLAVVGAVIRIPGMTAHDALLPALARLGPAGSGRMDRLVATRETVGNVLMLAGPGLGGLLVGLLGLSPALLLATAATSVLAAGTTLALDPRAGRVPRRHLAADGGSVRRAVTDLEEAWRFLGRTRLVLGATLISAMLVAVLSFLQTTLMPAYFTAENLPALTGLTLSAVAVGSIAGGALFAATAGRIRRLTWFVVGMVGTLVGFAAVGAMASPWLVLGGAALVGLTNAPVSAVLGVLTVDATPDAVRGRVLGAQNTVMLAAPALTSALLAALAATAGLPAAGAVLAALAGVTAIAALSAPVFRSLDDPQTQPVTASPHLVVGAEAGPHFQHPDVDPGRSHSDREGIGSSPIRA</sequence>
<keyword evidence="13" id="KW-1185">Reference proteome</keyword>
<comment type="similarity">
    <text evidence="7">Belongs to the major facilitator superfamily. Drug:H(+) antiporter-3 (DHA3) (TC 2.A.1.21) family.</text>
</comment>
<feature type="transmembrane region" description="Helical" evidence="10">
    <location>
        <begin position="351"/>
        <end position="374"/>
    </location>
</feature>
<evidence type="ECO:0000313" key="13">
    <source>
        <dbReference type="Proteomes" id="UP000019491"/>
    </source>
</evidence>
<feature type="region of interest" description="Disordered" evidence="9">
    <location>
        <begin position="425"/>
        <end position="453"/>
    </location>
</feature>
<dbReference type="InterPro" id="IPR011701">
    <property type="entry name" value="MFS"/>
</dbReference>
<feature type="transmembrane region" description="Helical" evidence="10">
    <location>
        <begin position="290"/>
        <end position="311"/>
    </location>
</feature>
<reference evidence="12 13" key="1">
    <citation type="submission" date="2014-02" db="EMBL/GenBank/DDBJ databases">
        <title>Whole genome shotgun sequence of Rhodococcus wratislaviensis NBRC 100605.</title>
        <authorList>
            <person name="Hosoyama A."/>
            <person name="Tsuchikane K."/>
            <person name="Yoshida I."/>
            <person name="Ohji S."/>
            <person name="Ichikawa N."/>
            <person name="Yamazoe A."/>
            <person name="Fujita N."/>
        </authorList>
    </citation>
    <scope>NUCLEOTIDE SEQUENCE [LARGE SCALE GENOMIC DNA]</scope>
    <source>
        <strain evidence="12 13">NBRC 100605</strain>
    </source>
</reference>
<evidence type="ECO:0000256" key="7">
    <source>
        <dbReference type="ARBA" id="ARBA00038075"/>
    </source>
</evidence>
<dbReference type="Gene3D" id="1.20.1250.20">
    <property type="entry name" value="MFS general substrate transporter like domains"/>
    <property type="match status" value="1"/>
</dbReference>
<dbReference type="OrthoDB" id="3177993at2"/>
<proteinExistence type="inferred from homology"/>
<dbReference type="PANTHER" id="PTHR23513">
    <property type="entry name" value="INTEGRAL MEMBRANE EFFLUX PROTEIN-RELATED"/>
    <property type="match status" value="1"/>
</dbReference>
<evidence type="ECO:0000313" key="12">
    <source>
        <dbReference type="EMBL" id="GAF47495.1"/>
    </source>
</evidence>
<comment type="caution">
    <text evidence="12">The sequence shown here is derived from an EMBL/GenBank/DDBJ whole genome shotgun (WGS) entry which is preliminary data.</text>
</comment>
<evidence type="ECO:0000256" key="10">
    <source>
        <dbReference type="SAM" id="Phobius"/>
    </source>
</evidence>
<dbReference type="EMBL" id="BAWF01000041">
    <property type="protein sequence ID" value="GAF47495.1"/>
    <property type="molecule type" value="Genomic_DNA"/>
</dbReference>